<dbReference type="GO" id="GO:0016740">
    <property type="term" value="F:transferase activity"/>
    <property type="evidence" value="ECO:0007669"/>
    <property type="project" value="UniProtKB-KW"/>
</dbReference>
<reference evidence="2 3" key="1">
    <citation type="submission" date="2016-05" db="EMBL/GenBank/DDBJ databases">
        <title>Single-cell genome of chain-forming Candidatus Thiomargarita nelsonii and comparison to other large sulfur-oxidizing bacteria.</title>
        <authorList>
            <person name="Winkel M."/>
            <person name="Salman V."/>
            <person name="Woyke T."/>
            <person name="Schulz-Vogt H."/>
            <person name="Richter M."/>
            <person name="Flood B."/>
            <person name="Bailey J."/>
            <person name="Amann R."/>
            <person name="Mussmann M."/>
        </authorList>
    </citation>
    <scope>NUCLEOTIDE SEQUENCE [LARGE SCALE GENOMIC DNA]</scope>
    <source>
        <strain evidence="2 3">THI036</strain>
    </source>
</reference>
<organism evidence="2 3">
    <name type="scientific">Candidatus Thiomargarita nelsonii</name>
    <dbReference type="NCBI Taxonomy" id="1003181"/>
    <lineage>
        <taxon>Bacteria</taxon>
        <taxon>Pseudomonadati</taxon>
        <taxon>Pseudomonadota</taxon>
        <taxon>Gammaproteobacteria</taxon>
        <taxon>Thiotrichales</taxon>
        <taxon>Thiotrichaceae</taxon>
        <taxon>Thiomargarita</taxon>
    </lineage>
</organism>
<gene>
    <name evidence="2" type="ORF">THIOM_000741</name>
</gene>
<protein>
    <submittedName>
        <fullName evidence="2">Polysaccharide pyruvyl transferase</fullName>
        <ecNumber evidence="2">2.-.-.-</ecNumber>
    </submittedName>
</protein>
<proteinExistence type="predicted"/>
<evidence type="ECO:0000259" key="1">
    <source>
        <dbReference type="Pfam" id="PF04230"/>
    </source>
</evidence>
<dbReference type="Pfam" id="PF04230">
    <property type="entry name" value="PS_pyruv_trans"/>
    <property type="match status" value="1"/>
</dbReference>
<dbReference type="EMBL" id="LUTY01000373">
    <property type="protein sequence ID" value="OAD23429.1"/>
    <property type="molecule type" value="Genomic_DNA"/>
</dbReference>
<keyword evidence="2" id="KW-0808">Transferase</keyword>
<dbReference type="PATRIC" id="fig|1003181.4.peg.1107"/>
<keyword evidence="3" id="KW-1185">Reference proteome</keyword>
<dbReference type="AlphaFoldDB" id="A0A176S6F0"/>
<dbReference type="PANTHER" id="PTHR36836">
    <property type="entry name" value="COLANIC ACID BIOSYNTHESIS PROTEIN WCAK"/>
    <property type="match status" value="1"/>
</dbReference>
<comment type="caution">
    <text evidence="2">The sequence shown here is derived from an EMBL/GenBank/DDBJ whole genome shotgun (WGS) entry which is preliminary data.</text>
</comment>
<evidence type="ECO:0000313" key="2">
    <source>
        <dbReference type="EMBL" id="OAD23429.1"/>
    </source>
</evidence>
<dbReference type="Proteomes" id="UP000076962">
    <property type="component" value="Unassembled WGS sequence"/>
</dbReference>
<evidence type="ECO:0000313" key="3">
    <source>
        <dbReference type="Proteomes" id="UP000076962"/>
    </source>
</evidence>
<feature type="domain" description="Polysaccharide pyruvyl transferase" evidence="1">
    <location>
        <begin position="6"/>
        <end position="102"/>
    </location>
</feature>
<sequence>MIDKTQRKDAERYINFLSKSINLILEKKGLPFILIHGGDEDEEIAKRILQGCKQDIEIIVEDNPLYIKGIIGSSIGIIGSRFHSLVSALSQSVPALGTGWSHKYERLFKDYNFEEGLLSVGVTDNELQRKLELILSKQMNSNIKSKLRIASDRQKQIVSEMWDEVIEIIHQ</sequence>
<dbReference type="InterPro" id="IPR007345">
    <property type="entry name" value="Polysacch_pyruvyl_Trfase"/>
</dbReference>
<name>A0A176S6F0_9GAMM</name>
<dbReference type="PANTHER" id="PTHR36836:SF1">
    <property type="entry name" value="COLANIC ACID BIOSYNTHESIS PROTEIN WCAK"/>
    <property type="match status" value="1"/>
</dbReference>
<accession>A0A176S6F0</accession>
<dbReference type="EC" id="2.-.-.-" evidence="2"/>